<organism evidence="11 12">
    <name type="scientific">Moraxella bovis</name>
    <dbReference type="NCBI Taxonomy" id="476"/>
    <lineage>
        <taxon>Bacteria</taxon>
        <taxon>Pseudomonadati</taxon>
        <taxon>Pseudomonadota</taxon>
        <taxon>Gammaproteobacteria</taxon>
        <taxon>Moraxellales</taxon>
        <taxon>Moraxellaceae</taxon>
        <taxon>Moraxella</taxon>
    </lineage>
</organism>
<dbReference type="PANTHER" id="PTHR30598">
    <property type="entry name" value="NITRATE REDUCTASE PRIVATE CHAPERONE, REDOX ENZYME MATURATION PROTEIN REMP FAMILY"/>
    <property type="match status" value="1"/>
</dbReference>
<protein>
    <submittedName>
        <fullName evidence="11">Respiratory nitrate reductase subunit gamma</fullName>
    </submittedName>
</protein>
<feature type="transmembrane region" description="Helical" evidence="9">
    <location>
        <begin position="103"/>
        <end position="129"/>
    </location>
</feature>
<keyword evidence="2" id="KW-0813">Transport</keyword>
<dbReference type="PANTHER" id="PTHR30598:SF3">
    <property type="entry name" value="RESPIRATORY NITRATE REDUCTASE 1 GAMMA CHAIN"/>
    <property type="match status" value="1"/>
</dbReference>
<sequence>MNHLDFKLLKVISLLMDYPSDELFADDTLDACKDIVATSKFISPEVRQEINALGLATIWHYPDHKDGALMLSLAGWAQDLAILRPMSAAARVVDAGLIYKLHMFLGTTLILLVPFTRLIHIISAPIWYLGRRYQIVRQKTSQ</sequence>
<evidence type="ECO:0000256" key="6">
    <source>
        <dbReference type="ARBA" id="ARBA00022989"/>
    </source>
</evidence>
<evidence type="ECO:0000256" key="4">
    <source>
        <dbReference type="ARBA" id="ARBA00022692"/>
    </source>
</evidence>
<evidence type="ECO:0000256" key="1">
    <source>
        <dbReference type="ARBA" id="ARBA00004651"/>
    </source>
</evidence>
<keyword evidence="5" id="KW-0249">Electron transport</keyword>
<name>A0ABY6M364_MORBO</name>
<evidence type="ECO:0000256" key="5">
    <source>
        <dbReference type="ARBA" id="ARBA00022982"/>
    </source>
</evidence>
<dbReference type="InterPro" id="IPR036197">
    <property type="entry name" value="NarG-like_sf"/>
</dbReference>
<keyword evidence="7" id="KW-0560">Oxidoreductase</keyword>
<feature type="domain" description="NarG-like" evidence="10">
    <location>
        <begin position="53"/>
        <end position="139"/>
    </location>
</feature>
<keyword evidence="12" id="KW-1185">Reference proteome</keyword>
<evidence type="ECO:0000256" key="2">
    <source>
        <dbReference type="ARBA" id="ARBA00022448"/>
    </source>
</evidence>
<evidence type="ECO:0000256" key="3">
    <source>
        <dbReference type="ARBA" id="ARBA00022475"/>
    </source>
</evidence>
<evidence type="ECO:0000259" key="10">
    <source>
        <dbReference type="Pfam" id="PF02665"/>
    </source>
</evidence>
<evidence type="ECO:0000313" key="11">
    <source>
        <dbReference type="EMBL" id="UZA02143.1"/>
    </source>
</evidence>
<comment type="subcellular location">
    <subcellularLocation>
        <location evidence="1">Cell membrane</location>
        <topology evidence="1">Multi-pass membrane protein</topology>
    </subcellularLocation>
</comment>
<dbReference type="Pfam" id="PF02665">
    <property type="entry name" value="Nitrate_red_gam"/>
    <property type="match status" value="1"/>
</dbReference>
<dbReference type="InterPro" id="IPR023234">
    <property type="entry name" value="NarG-like_domain"/>
</dbReference>
<evidence type="ECO:0000256" key="8">
    <source>
        <dbReference type="ARBA" id="ARBA00023136"/>
    </source>
</evidence>
<reference evidence="11" key="1">
    <citation type="journal article" date="2022" name="BMC Microbiol.">
        <title>Whole genome sequencing of Moraxella bovis strains from North America reveals two genotypes with different genetic determinants.</title>
        <authorList>
            <person name="Wynn E.L."/>
            <person name="Hille M.M."/>
            <person name="Loy J.D."/>
            <person name="Schuller G."/>
            <person name="Kuhn K.L."/>
            <person name="Dickey A.M."/>
            <person name="Bono J.L."/>
            <person name="Clawson M.L."/>
        </authorList>
    </citation>
    <scope>NUCLEOTIDE SEQUENCE</scope>
    <source>
        <strain evidence="11">SAM102599</strain>
    </source>
</reference>
<proteinExistence type="predicted"/>
<dbReference type="EMBL" id="CP087830">
    <property type="protein sequence ID" value="UZA02143.1"/>
    <property type="molecule type" value="Genomic_DNA"/>
</dbReference>
<dbReference type="InterPro" id="IPR051936">
    <property type="entry name" value="Heme-iron_electron_transfer"/>
</dbReference>
<accession>A0ABY6M364</accession>
<keyword evidence="3" id="KW-1003">Cell membrane</keyword>
<gene>
    <name evidence="11" type="ORF">LP092_09080</name>
</gene>
<dbReference type="Gene3D" id="1.20.950.20">
    <property type="entry name" value="Transmembrane di-heme cytochromes, Chain C"/>
    <property type="match status" value="1"/>
</dbReference>
<evidence type="ECO:0000256" key="9">
    <source>
        <dbReference type="SAM" id="Phobius"/>
    </source>
</evidence>
<keyword evidence="8 9" id="KW-0472">Membrane</keyword>
<evidence type="ECO:0000256" key="7">
    <source>
        <dbReference type="ARBA" id="ARBA00023002"/>
    </source>
</evidence>
<dbReference type="SUPFAM" id="SSF103501">
    <property type="entry name" value="Respiratory nitrate reductase 1 gamma chain"/>
    <property type="match status" value="1"/>
</dbReference>
<dbReference type="Proteomes" id="UP001163632">
    <property type="component" value="Chromosome"/>
</dbReference>
<keyword evidence="4 9" id="KW-0812">Transmembrane</keyword>
<keyword evidence="6 9" id="KW-1133">Transmembrane helix</keyword>
<evidence type="ECO:0000313" key="12">
    <source>
        <dbReference type="Proteomes" id="UP001163632"/>
    </source>
</evidence>